<name>A0A0R3UFX9_MESCO</name>
<dbReference type="STRING" id="53468.A0A0R3UFX9"/>
<feature type="compositionally biased region" description="Low complexity" evidence="2">
    <location>
        <begin position="741"/>
        <end position="757"/>
    </location>
</feature>
<evidence type="ECO:0000313" key="5">
    <source>
        <dbReference type="Proteomes" id="UP000267029"/>
    </source>
</evidence>
<dbReference type="AlphaFoldDB" id="A0A0R3UFX9"/>
<feature type="region of interest" description="Disordered" evidence="2">
    <location>
        <begin position="1"/>
        <end position="21"/>
    </location>
</feature>
<feature type="region of interest" description="Disordered" evidence="2">
    <location>
        <begin position="245"/>
        <end position="275"/>
    </location>
</feature>
<dbReference type="OrthoDB" id="161570at2759"/>
<evidence type="ECO:0000259" key="3">
    <source>
        <dbReference type="PROSITE" id="PS50157"/>
    </source>
</evidence>
<evidence type="ECO:0000313" key="4">
    <source>
        <dbReference type="EMBL" id="VDD80067.1"/>
    </source>
</evidence>
<feature type="region of interest" description="Disordered" evidence="2">
    <location>
        <begin position="97"/>
        <end position="123"/>
    </location>
</feature>
<accession>A0A0R3UFX9</accession>
<dbReference type="PROSITE" id="PS00028">
    <property type="entry name" value="ZINC_FINGER_C2H2_1"/>
    <property type="match status" value="1"/>
</dbReference>
<evidence type="ECO:0000256" key="1">
    <source>
        <dbReference type="PROSITE-ProRule" id="PRU00042"/>
    </source>
</evidence>
<dbReference type="GO" id="GO:0008270">
    <property type="term" value="F:zinc ion binding"/>
    <property type="evidence" value="ECO:0007669"/>
    <property type="project" value="UniProtKB-KW"/>
</dbReference>
<feature type="compositionally biased region" description="Polar residues" evidence="2">
    <location>
        <begin position="245"/>
        <end position="258"/>
    </location>
</feature>
<reference evidence="4 5" key="1">
    <citation type="submission" date="2018-10" db="EMBL/GenBank/DDBJ databases">
        <authorList>
            <consortium name="Pathogen Informatics"/>
        </authorList>
    </citation>
    <scope>NUCLEOTIDE SEQUENCE [LARGE SCALE GENOMIC DNA]</scope>
</reference>
<feature type="compositionally biased region" description="Basic residues" evidence="2">
    <location>
        <begin position="1"/>
        <end position="11"/>
    </location>
</feature>
<dbReference type="InterPro" id="IPR013087">
    <property type="entry name" value="Znf_C2H2_type"/>
</dbReference>
<feature type="region of interest" description="Disordered" evidence="2">
    <location>
        <begin position="528"/>
        <end position="555"/>
    </location>
</feature>
<evidence type="ECO:0000313" key="6">
    <source>
        <dbReference type="WBParaSite" id="MCU_001291-RA"/>
    </source>
</evidence>
<keyword evidence="5" id="KW-1185">Reference proteome</keyword>
<feature type="compositionally biased region" description="Basic and acidic residues" evidence="2">
    <location>
        <begin position="264"/>
        <end position="275"/>
    </location>
</feature>
<dbReference type="Proteomes" id="UP000267029">
    <property type="component" value="Unassembled WGS sequence"/>
</dbReference>
<dbReference type="PROSITE" id="PS50157">
    <property type="entry name" value="ZINC_FINGER_C2H2_2"/>
    <property type="match status" value="1"/>
</dbReference>
<dbReference type="WBParaSite" id="MCU_001291-RA">
    <property type="protein sequence ID" value="MCU_001291-RA"/>
    <property type="gene ID" value="MCU_001291"/>
</dbReference>
<dbReference type="Gene3D" id="3.30.40.10">
    <property type="entry name" value="Zinc/RING finger domain, C3HC4 (zinc finger)"/>
    <property type="match status" value="1"/>
</dbReference>
<dbReference type="InterPro" id="IPR011011">
    <property type="entry name" value="Znf_FYVE_PHD"/>
</dbReference>
<evidence type="ECO:0000256" key="2">
    <source>
        <dbReference type="SAM" id="MobiDB-lite"/>
    </source>
</evidence>
<reference evidence="6" key="2">
    <citation type="submission" date="2019-11" db="UniProtKB">
        <authorList>
            <consortium name="WormBaseParasite"/>
        </authorList>
    </citation>
    <scope>IDENTIFICATION</scope>
</reference>
<dbReference type="EMBL" id="UXSR01005233">
    <property type="protein sequence ID" value="VDD80067.1"/>
    <property type="molecule type" value="Genomic_DNA"/>
</dbReference>
<gene>
    <name evidence="4" type="ORF">MCOS_LOCUS6070</name>
</gene>
<organism evidence="6">
    <name type="scientific">Mesocestoides corti</name>
    <name type="common">Flatworm</name>
    <dbReference type="NCBI Taxonomy" id="53468"/>
    <lineage>
        <taxon>Eukaryota</taxon>
        <taxon>Metazoa</taxon>
        <taxon>Spiralia</taxon>
        <taxon>Lophotrochozoa</taxon>
        <taxon>Platyhelminthes</taxon>
        <taxon>Cestoda</taxon>
        <taxon>Eucestoda</taxon>
        <taxon>Cyclophyllidea</taxon>
        <taxon>Mesocestoididae</taxon>
        <taxon>Mesocestoides</taxon>
    </lineage>
</organism>
<protein>
    <submittedName>
        <fullName evidence="6">C2H2-type domain-containing protein</fullName>
    </submittedName>
</protein>
<keyword evidence="1" id="KW-0863">Zinc-finger</keyword>
<dbReference type="SUPFAM" id="SSF57903">
    <property type="entry name" value="FYVE/PHD zinc finger"/>
    <property type="match status" value="1"/>
</dbReference>
<feature type="compositionally biased region" description="Polar residues" evidence="2">
    <location>
        <begin position="474"/>
        <end position="493"/>
    </location>
</feature>
<feature type="region of interest" description="Disordered" evidence="2">
    <location>
        <begin position="465"/>
        <end position="493"/>
    </location>
</feature>
<feature type="domain" description="C2H2-type" evidence="3">
    <location>
        <begin position="223"/>
        <end position="251"/>
    </location>
</feature>
<proteinExistence type="predicted"/>
<feature type="region of interest" description="Disordered" evidence="2">
    <location>
        <begin position="733"/>
        <end position="764"/>
    </location>
</feature>
<feature type="compositionally biased region" description="Basic and acidic residues" evidence="2">
    <location>
        <begin position="159"/>
        <end position="172"/>
    </location>
</feature>
<keyword evidence="1" id="KW-0479">Metal-binding</keyword>
<dbReference type="InterPro" id="IPR013083">
    <property type="entry name" value="Znf_RING/FYVE/PHD"/>
</dbReference>
<feature type="compositionally biased region" description="Polar residues" evidence="2">
    <location>
        <begin position="529"/>
        <end position="538"/>
    </location>
</feature>
<keyword evidence="1" id="KW-0862">Zinc</keyword>
<sequence length="788" mass="86346">MLPGSKSKRGSAHGSEELQATAGKPVFEPGSYVMALWRNQYEYLAEVLAFRQRSREHPEYRIKFLWDRVVEWTPASCIRRATQAEITYVLKLLRHNRQSDPPKKEAPVEQEKPSIEASGDGNEATVAKGDMLYDRNIVQFHEACKKRRELKRRAVLSDGEERNSAKQRKLDQSKVSPSVAPQAIKQESHFVKQITTSRKKPLKTPTIPEIKPTTWQKTAPTTFQCPHCPRTLRRQSLLTAHLQNYHSEQSGSQQSPVESSIPKKKTETETENQLKSEAVKSERYIFCPPCKFSGPSTEAPETLIQCFVCRVWSHRRCIPQPGKSWICSACSRTPSSRSPFSDWPEVLQYCSSVKHHSDSDSSSLPSIAELVQETSSLISWLYHLSTLITTGHHTLCRIKRAGSSGCDVGTQSTTAATAAPKDSCGDGNGDLAMDFPFIGAPHAVSGDEQFNALFLQIAGFDGLSGESEGVGSSQRKSTASISLQPPATTPCTSTLEPTDISRILANLANSSPEDLPDLITTIPDDLLNVASTHNQPPGHQQLSSPSQVPPSLTPSTLFDTPTKSLLANIDQEMDQGVGRLYPSNATISAPDFERQLSGDPSPMITPMKNMRSGNAATSANDIEAAASLIGFAEGASRTEFGVPVTAPPTVTPTPLHGAKSHEVSSELESLHSEILIPLEEMIALIETRLDAIESQVARICKNHYFLKSVEGSASPLTSPSGRNPAIFHLESDEHEDNDSASVVSRTPISSPSSSSKVSPEKDDAQLVVATYPQPKFAPKRRIHQRRFF</sequence>
<dbReference type="CDD" id="cd15489">
    <property type="entry name" value="PHD_SF"/>
    <property type="match status" value="1"/>
</dbReference>
<feature type="compositionally biased region" description="Basic and acidic residues" evidence="2">
    <location>
        <begin position="97"/>
        <end position="114"/>
    </location>
</feature>
<feature type="region of interest" description="Disordered" evidence="2">
    <location>
        <begin position="155"/>
        <end position="182"/>
    </location>
</feature>